<reference evidence="2 3" key="1">
    <citation type="submission" date="2019-04" db="EMBL/GenBank/DDBJ databases">
        <title>High contiguity whole genome sequence and gene annotation resource for two Venturia nashicola isolates.</title>
        <authorList>
            <person name="Prokchorchik M."/>
            <person name="Won K."/>
            <person name="Lee Y."/>
            <person name="Choi E.D."/>
            <person name="Segonzac C."/>
            <person name="Sohn K.H."/>
        </authorList>
    </citation>
    <scope>NUCLEOTIDE SEQUENCE [LARGE SCALE GENOMIC DNA]</scope>
    <source>
        <strain evidence="2 3">PRI2</strain>
    </source>
</reference>
<feature type="region of interest" description="Disordered" evidence="1">
    <location>
        <begin position="77"/>
        <end position="96"/>
    </location>
</feature>
<gene>
    <name evidence="2" type="ORF">E6O75_ATG10596</name>
</gene>
<dbReference type="Proteomes" id="UP000298493">
    <property type="component" value="Unassembled WGS sequence"/>
</dbReference>
<organism evidence="2 3">
    <name type="scientific">Venturia nashicola</name>
    <dbReference type="NCBI Taxonomy" id="86259"/>
    <lineage>
        <taxon>Eukaryota</taxon>
        <taxon>Fungi</taxon>
        <taxon>Dikarya</taxon>
        <taxon>Ascomycota</taxon>
        <taxon>Pezizomycotina</taxon>
        <taxon>Dothideomycetes</taxon>
        <taxon>Pleosporomycetidae</taxon>
        <taxon>Venturiales</taxon>
        <taxon>Venturiaceae</taxon>
        <taxon>Venturia</taxon>
    </lineage>
</organism>
<dbReference type="AlphaFoldDB" id="A0A4Z1NTU6"/>
<evidence type="ECO:0000256" key="1">
    <source>
        <dbReference type="SAM" id="MobiDB-lite"/>
    </source>
</evidence>
<comment type="caution">
    <text evidence="2">The sequence shown here is derived from an EMBL/GenBank/DDBJ whole genome shotgun (WGS) entry which is preliminary data.</text>
</comment>
<feature type="region of interest" description="Disordered" evidence="1">
    <location>
        <begin position="27"/>
        <end position="52"/>
    </location>
</feature>
<sequence length="359" mass="41082">MAMTSPPSEKPTSVRGPMDLYIERHATPSSSRYGLATPPLHPVHGTSKQSACSRTDWAAINANQRTEAQDVYYEKEDGYDMDIDSNNPSTDEDDFPNEDFEEEIQYYTHQTLSPHSPTTKPPEDDNNDQEQPSELDGHPHQILKIYGSHSHIILTASKISPLLTPSERSLLPKIKSRKDEATLGFPSGSHSYHHHLGPSVLRNASFDRLAHFLNSPELEKIKIDIDKYPDKNEWRRIKARTLWRTLYARAIRAREMEGILRQVGKQDGEREEVRRNREKIVGTRSFLFAGGYKVQSVEEGEEISWDEMLRVELEGKTKGMGPGERRGWLSRVYGARWTWYAMKFGLLVDFEEGDVVVRS</sequence>
<feature type="compositionally biased region" description="Acidic residues" evidence="1">
    <location>
        <begin position="124"/>
        <end position="133"/>
    </location>
</feature>
<protein>
    <submittedName>
        <fullName evidence="2">Uncharacterized protein</fullName>
    </submittedName>
</protein>
<keyword evidence="3" id="KW-1185">Reference proteome</keyword>
<proteinExistence type="predicted"/>
<evidence type="ECO:0000313" key="2">
    <source>
        <dbReference type="EMBL" id="TID17951.1"/>
    </source>
</evidence>
<dbReference type="EMBL" id="SNSC02000015">
    <property type="protein sequence ID" value="TID17951.1"/>
    <property type="molecule type" value="Genomic_DNA"/>
</dbReference>
<accession>A0A4Z1NTU6</accession>
<evidence type="ECO:0000313" key="3">
    <source>
        <dbReference type="Proteomes" id="UP000298493"/>
    </source>
</evidence>
<feature type="region of interest" description="Disordered" evidence="1">
    <location>
        <begin position="110"/>
        <end position="136"/>
    </location>
</feature>
<name>A0A4Z1NTU6_9PEZI</name>